<dbReference type="STRING" id="67767.A0A0J7K807"/>
<accession>A0A0J7K807</accession>
<evidence type="ECO:0000313" key="2">
    <source>
        <dbReference type="EMBL" id="KMQ86414.1"/>
    </source>
</evidence>
<dbReference type="SUPFAM" id="SSF53098">
    <property type="entry name" value="Ribonuclease H-like"/>
    <property type="match status" value="1"/>
</dbReference>
<dbReference type="EMBL" id="LBMM01012088">
    <property type="protein sequence ID" value="KMQ86414.1"/>
    <property type="molecule type" value="Genomic_DNA"/>
</dbReference>
<evidence type="ECO:0000313" key="3">
    <source>
        <dbReference type="Proteomes" id="UP000036403"/>
    </source>
</evidence>
<dbReference type="InterPro" id="IPR012337">
    <property type="entry name" value="RNaseH-like_sf"/>
</dbReference>
<feature type="compositionally biased region" description="Basic and acidic residues" evidence="1">
    <location>
        <begin position="310"/>
        <end position="327"/>
    </location>
</feature>
<gene>
    <name evidence="2" type="ORF">RF55_14597</name>
</gene>
<organism evidence="2 3">
    <name type="scientific">Lasius niger</name>
    <name type="common">Black garden ant</name>
    <dbReference type="NCBI Taxonomy" id="67767"/>
    <lineage>
        <taxon>Eukaryota</taxon>
        <taxon>Metazoa</taxon>
        <taxon>Ecdysozoa</taxon>
        <taxon>Arthropoda</taxon>
        <taxon>Hexapoda</taxon>
        <taxon>Insecta</taxon>
        <taxon>Pterygota</taxon>
        <taxon>Neoptera</taxon>
        <taxon>Endopterygota</taxon>
        <taxon>Hymenoptera</taxon>
        <taxon>Apocrita</taxon>
        <taxon>Aculeata</taxon>
        <taxon>Formicoidea</taxon>
        <taxon>Formicidae</taxon>
        <taxon>Formicinae</taxon>
        <taxon>Lasius</taxon>
        <taxon>Lasius</taxon>
    </lineage>
</organism>
<dbReference type="PANTHER" id="PTHR37162:SF1">
    <property type="entry name" value="BED-TYPE DOMAIN-CONTAINING PROTEIN"/>
    <property type="match status" value="1"/>
</dbReference>
<name>A0A0J7K807_LASNI</name>
<evidence type="ECO:0000256" key="1">
    <source>
        <dbReference type="SAM" id="MobiDB-lite"/>
    </source>
</evidence>
<dbReference type="AlphaFoldDB" id="A0A0J7K807"/>
<reference evidence="2 3" key="1">
    <citation type="submission" date="2015-04" db="EMBL/GenBank/DDBJ databases">
        <title>Lasius niger genome sequencing.</title>
        <authorList>
            <person name="Konorov E.A."/>
            <person name="Nikitin M.A."/>
            <person name="Kirill M.V."/>
            <person name="Chang P."/>
        </authorList>
    </citation>
    <scope>NUCLEOTIDE SEQUENCE [LARGE SCALE GENOMIC DNA]</scope>
    <source>
        <tissue evidence="2">Whole</tissue>
    </source>
</reference>
<sequence length="341" mass="39818">MKTLAVCTRYFDENVNSVTTKFWSLVQIFDYKSSDTSNTGGTAERLYDELIKSFEDTRIPLTNIIDFASDGCNVMFGKNNSVASRMKQLQDGIVVMKCICHSLHLCVSEACKVLPKHSEDLARNIYNFNHSSKRQAALQEFQDFCNVEPHKLLRPAQIRWLSLLQWDALKLFFTSQWMEEKLVAAENLFHELNDVWLRLYYLFLDWVLPKVVKMNEYFQSEKVVITVLHLKMVEMFTELLSTYMNPHVIMKNRDLNNLQPDNEQYFLPLSQIYLGHIAENGGDHFHPTKNMLDLMTTSNLYLHLRCNTKEQNEDNTDRENKNVHAENDSDADEDIVIEILK</sequence>
<comment type="caution">
    <text evidence="2">The sequence shown here is derived from an EMBL/GenBank/DDBJ whole genome shotgun (WGS) entry which is preliminary data.</text>
</comment>
<dbReference type="Proteomes" id="UP000036403">
    <property type="component" value="Unassembled WGS sequence"/>
</dbReference>
<proteinExistence type="predicted"/>
<dbReference type="PaxDb" id="67767-A0A0J7K807"/>
<protein>
    <submittedName>
        <fullName evidence="2">Putative zinc finger protein 862</fullName>
    </submittedName>
</protein>
<keyword evidence="3" id="KW-1185">Reference proteome</keyword>
<feature type="region of interest" description="Disordered" evidence="1">
    <location>
        <begin position="310"/>
        <end position="329"/>
    </location>
</feature>
<dbReference type="PANTHER" id="PTHR37162">
    <property type="entry name" value="HAT FAMILY DIMERISATION DOMAINCONTAINING PROTEIN-RELATED"/>
    <property type="match status" value="1"/>
</dbReference>
<dbReference type="OrthoDB" id="7697033at2759"/>